<accession>A0A834UF40</accession>
<dbReference type="GO" id="GO:0031124">
    <property type="term" value="P:mRNA 3'-end processing"/>
    <property type="evidence" value="ECO:0007669"/>
    <property type="project" value="InterPro"/>
</dbReference>
<dbReference type="AlphaFoldDB" id="A0A834UF40"/>
<dbReference type="Proteomes" id="UP000600918">
    <property type="component" value="Unassembled WGS sequence"/>
</dbReference>
<dbReference type="EMBL" id="JACSDY010000002">
    <property type="protein sequence ID" value="KAF7435035.1"/>
    <property type="molecule type" value="Genomic_DNA"/>
</dbReference>
<dbReference type="PANTHER" id="PTHR22836:SF0">
    <property type="entry name" value="PRE-MRNA 3' END PROCESSING PROTEIN WDR33"/>
    <property type="match status" value="1"/>
</dbReference>
<sequence>MVDLRNLRCVNSVESEFNYFGSYHAPKVIVNHQDTLQNLQKFNGKDLGNLLCEKLDRLALQSNVIYYPDLSPASYVDNPIKAVITRFIKIATNKMYCLIFYIAWTPEGRHLITDA</sequence>
<dbReference type="PANTHER" id="PTHR22836">
    <property type="entry name" value="WD40 REPEAT PROTEIN"/>
    <property type="match status" value="1"/>
</dbReference>
<comment type="caution">
    <text evidence="1">The sequence shown here is derived from an EMBL/GenBank/DDBJ whole genome shotgun (WGS) entry which is preliminary data.</text>
</comment>
<organism evidence="1 2">
    <name type="scientific">Vespula pensylvanica</name>
    <name type="common">Western yellow jacket</name>
    <name type="synonym">Wasp</name>
    <dbReference type="NCBI Taxonomy" id="30213"/>
    <lineage>
        <taxon>Eukaryota</taxon>
        <taxon>Metazoa</taxon>
        <taxon>Ecdysozoa</taxon>
        <taxon>Arthropoda</taxon>
        <taxon>Hexapoda</taxon>
        <taxon>Insecta</taxon>
        <taxon>Pterygota</taxon>
        <taxon>Neoptera</taxon>
        <taxon>Endopterygota</taxon>
        <taxon>Hymenoptera</taxon>
        <taxon>Apocrita</taxon>
        <taxon>Aculeata</taxon>
        <taxon>Vespoidea</taxon>
        <taxon>Vespidae</taxon>
        <taxon>Vespinae</taxon>
        <taxon>Vespula</taxon>
    </lineage>
</organism>
<dbReference type="GO" id="GO:0005847">
    <property type="term" value="C:mRNA cleavage and polyadenylation specificity factor complex"/>
    <property type="evidence" value="ECO:0007669"/>
    <property type="project" value="TreeGrafter"/>
</dbReference>
<name>A0A834UF40_VESPE</name>
<reference evidence="1" key="1">
    <citation type="journal article" date="2020" name="G3 (Bethesda)">
        <title>High-Quality Assemblies for Three Invasive Social Wasps from the &lt;i&gt;Vespula&lt;/i&gt; Genus.</title>
        <authorList>
            <person name="Harrop T.W.R."/>
            <person name="Guhlin J."/>
            <person name="McLaughlin G.M."/>
            <person name="Permina E."/>
            <person name="Stockwell P."/>
            <person name="Gilligan J."/>
            <person name="Le Lec M.F."/>
            <person name="Gruber M.A.M."/>
            <person name="Quinn O."/>
            <person name="Lovegrove M."/>
            <person name="Duncan E.J."/>
            <person name="Remnant E.J."/>
            <person name="Van Eeckhoven J."/>
            <person name="Graham B."/>
            <person name="Knapp R.A."/>
            <person name="Langford K.W."/>
            <person name="Kronenberg Z."/>
            <person name="Press M.O."/>
            <person name="Eacker S.M."/>
            <person name="Wilson-Rankin E.E."/>
            <person name="Purcell J."/>
            <person name="Lester P.J."/>
            <person name="Dearden P.K."/>
        </authorList>
    </citation>
    <scope>NUCLEOTIDE SEQUENCE</scope>
    <source>
        <strain evidence="1">Volc-1</strain>
    </source>
</reference>
<gene>
    <name evidence="1" type="ORF">H0235_003226</name>
</gene>
<evidence type="ECO:0000313" key="1">
    <source>
        <dbReference type="EMBL" id="KAF7435035.1"/>
    </source>
</evidence>
<dbReference type="InterPro" id="IPR045245">
    <property type="entry name" value="Pfs2-like"/>
</dbReference>
<protein>
    <submittedName>
        <fullName evidence="1">Uncharacterized protein</fullName>
    </submittedName>
</protein>
<proteinExistence type="predicted"/>
<keyword evidence="2" id="KW-1185">Reference proteome</keyword>
<evidence type="ECO:0000313" key="2">
    <source>
        <dbReference type="Proteomes" id="UP000600918"/>
    </source>
</evidence>